<feature type="domain" description="KHA" evidence="2">
    <location>
        <begin position="3"/>
        <end position="82"/>
    </location>
</feature>
<dbReference type="PANTHER" id="PTHR14136:SF17">
    <property type="entry name" value="BTB_POZ DOMAIN-CONTAINING PROTEIN KCTD9"/>
    <property type="match status" value="1"/>
</dbReference>
<dbReference type="Gene3D" id="3.30.710.10">
    <property type="entry name" value="Potassium Channel Kv1.1, Chain A"/>
    <property type="match status" value="1"/>
</dbReference>
<dbReference type="CDD" id="cd17073">
    <property type="entry name" value="KHA"/>
    <property type="match status" value="1"/>
</dbReference>
<dbReference type="SUPFAM" id="SSF54695">
    <property type="entry name" value="POZ domain"/>
    <property type="match status" value="1"/>
</dbReference>
<sequence length="390" mass="42900">MKRVILFENGSDVNGKVFMVTHSVDELLKAASVKFNIIAKRIFTPQGGEIDDIKLIRDDDILYVSTGEDFIEKNKNITSRNHEWVTLNVGGKLFTTTRSTLTHKEPMSMLARMFIEKEDSTQFRISPSKQDNSGAFLIDRSSTYFEPLLNYLRHGQLILDGNISAAGVLEEARFYGFEGIIGTLEEMVNEENKRHKGAEALNRRDILKAIMSTPATSELRFQGVNLAGADLSRLDLRNINFKYANLRGCSLVGANLSGCCLERADLSYANLENAQLVCVKMVCANLEAANLHSCNFEDPGGLSANMEGVNLKGANLEGSNMASVNLRVATLKNGILKNCDLRSAVLAGADLESCDLSGSDLHEANLRGANLKNAAFELMQTPLHMSQTVR</sequence>
<dbReference type="GO" id="GO:0035556">
    <property type="term" value="P:intracellular signal transduction"/>
    <property type="evidence" value="ECO:0007669"/>
    <property type="project" value="InterPro"/>
</dbReference>
<dbReference type="InterPro" id="IPR021789">
    <property type="entry name" value="KHA_dom"/>
</dbReference>
<evidence type="ECO:0008006" key="5">
    <source>
        <dbReference type="Google" id="ProtNLM"/>
    </source>
</evidence>
<proteinExistence type="predicted"/>
<evidence type="ECO:0000259" key="2">
    <source>
        <dbReference type="PROSITE" id="PS51490"/>
    </source>
</evidence>
<dbReference type="SMART" id="SM00225">
    <property type="entry name" value="BTB"/>
    <property type="match status" value="1"/>
</dbReference>
<comment type="caution">
    <text evidence="3">The sequence shown here is derived from an EMBL/GenBank/DDBJ whole genome shotgun (WGS) entry which is preliminary data.</text>
</comment>
<dbReference type="GO" id="GO:0051260">
    <property type="term" value="P:protein homooligomerization"/>
    <property type="evidence" value="ECO:0007669"/>
    <property type="project" value="InterPro"/>
</dbReference>
<dbReference type="PROSITE" id="PS51490">
    <property type="entry name" value="KHA"/>
    <property type="match status" value="1"/>
</dbReference>
<dbReference type="InterPro" id="IPR051082">
    <property type="entry name" value="Pentapeptide-BTB/POZ_domain"/>
</dbReference>
<dbReference type="Gene3D" id="2.160.20.80">
    <property type="entry name" value="E3 ubiquitin-protein ligase SopA"/>
    <property type="match status" value="1"/>
</dbReference>
<dbReference type="SUPFAM" id="SSF141571">
    <property type="entry name" value="Pentapeptide repeat-like"/>
    <property type="match status" value="1"/>
</dbReference>
<dbReference type="AlphaFoldDB" id="A0AA39G8X5"/>
<evidence type="ECO:0000313" key="3">
    <source>
        <dbReference type="EMBL" id="KAK0183136.1"/>
    </source>
</evidence>
<dbReference type="InterPro" id="IPR003131">
    <property type="entry name" value="T1-type_BTB"/>
</dbReference>
<dbReference type="Gene3D" id="6.10.140.750">
    <property type="match status" value="1"/>
</dbReference>
<gene>
    <name evidence="3" type="ORF">PV327_001206</name>
</gene>
<dbReference type="CDD" id="cd18368">
    <property type="entry name" value="BTB_POZ_KCTD9"/>
    <property type="match status" value="1"/>
</dbReference>
<evidence type="ECO:0000313" key="4">
    <source>
        <dbReference type="Proteomes" id="UP001168972"/>
    </source>
</evidence>
<dbReference type="Pfam" id="PF11834">
    <property type="entry name" value="KHA"/>
    <property type="match status" value="1"/>
</dbReference>
<dbReference type="InterPro" id="IPR000210">
    <property type="entry name" value="BTB/POZ_dom"/>
</dbReference>
<dbReference type="InterPro" id="IPR001646">
    <property type="entry name" value="5peptide_repeat"/>
</dbReference>
<dbReference type="Pfam" id="PF02214">
    <property type="entry name" value="BTB_2"/>
    <property type="match status" value="1"/>
</dbReference>
<keyword evidence="4" id="KW-1185">Reference proteome</keyword>
<reference evidence="3" key="1">
    <citation type="journal article" date="2023" name="bioRxiv">
        <title>Scaffold-level genome assemblies of two parasitoid biocontrol wasps reveal the parthenogenesis mechanism and an associated novel virus.</title>
        <authorList>
            <person name="Inwood S."/>
            <person name="Skelly J."/>
            <person name="Guhlin J."/>
            <person name="Harrop T."/>
            <person name="Goldson S."/>
            <person name="Dearden P."/>
        </authorList>
    </citation>
    <scope>NUCLEOTIDE SEQUENCE</scope>
    <source>
        <strain evidence="3">Lincoln</strain>
        <tissue evidence="3">Whole body</tissue>
    </source>
</reference>
<dbReference type="PROSITE" id="PS50097">
    <property type="entry name" value="BTB"/>
    <property type="match status" value="1"/>
</dbReference>
<dbReference type="SUPFAM" id="SSF89837">
    <property type="entry name" value="Doublecortin (DC)"/>
    <property type="match status" value="1"/>
</dbReference>
<dbReference type="PANTHER" id="PTHR14136">
    <property type="entry name" value="BTB_POZ DOMAIN-CONTAINING PROTEIN KCTD9"/>
    <property type="match status" value="1"/>
</dbReference>
<dbReference type="EMBL" id="JAQQBR010000001">
    <property type="protein sequence ID" value="KAK0183136.1"/>
    <property type="molecule type" value="Genomic_DNA"/>
</dbReference>
<dbReference type="Pfam" id="PF00805">
    <property type="entry name" value="Pentapeptide"/>
    <property type="match status" value="3"/>
</dbReference>
<accession>A0AA39G8X5</accession>
<dbReference type="InterPro" id="IPR036572">
    <property type="entry name" value="Doublecortin_dom_sf"/>
</dbReference>
<name>A0AA39G8X5_MICHY</name>
<protein>
    <recommendedName>
        <fullName evidence="5">BTB/POZ domain-containing protein KCTD9</fullName>
    </recommendedName>
</protein>
<dbReference type="Proteomes" id="UP001168972">
    <property type="component" value="Unassembled WGS sequence"/>
</dbReference>
<feature type="domain" description="BTB" evidence="1">
    <location>
        <begin position="83"/>
        <end position="161"/>
    </location>
</feature>
<evidence type="ECO:0000259" key="1">
    <source>
        <dbReference type="PROSITE" id="PS50097"/>
    </source>
</evidence>
<organism evidence="3 4">
    <name type="scientific">Microctonus hyperodae</name>
    <name type="common">Parasitoid wasp</name>
    <dbReference type="NCBI Taxonomy" id="165561"/>
    <lineage>
        <taxon>Eukaryota</taxon>
        <taxon>Metazoa</taxon>
        <taxon>Ecdysozoa</taxon>
        <taxon>Arthropoda</taxon>
        <taxon>Hexapoda</taxon>
        <taxon>Insecta</taxon>
        <taxon>Pterygota</taxon>
        <taxon>Neoptera</taxon>
        <taxon>Endopterygota</taxon>
        <taxon>Hymenoptera</taxon>
        <taxon>Apocrita</taxon>
        <taxon>Ichneumonoidea</taxon>
        <taxon>Braconidae</taxon>
        <taxon>Euphorinae</taxon>
        <taxon>Microctonus</taxon>
    </lineage>
</organism>
<dbReference type="InterPro" id="IPR011333">
    <property type="entry name" value="SKP1/BTB/POZ_sf"/>
</dbReference>
<reference evidence="3" key="2">
    <citation type="submission" date="2023-03" db="EMBL/GenBank/DDBJ databases">
        <authorList>
            <person name="Inwood S.N."/>
            <person name="Skelly J.G."/>
            <person name="Guhlin J."/>
            <person name="Harrop T.W.R."/>
            <person name="Goldson S.G."/>
            <person name="Dearden P.K."/>
        </authorList>
    </citation>
    <scope>NUCLEOTIDE SEQUENCE</scope>
    <source>
        <strain evidence="3">Lincoln</strain>
        <tissue evidence="3">Whole body</tissue>
    </source>
</reference>